<gene>
    <name evidence="3" type="ORF">K431DRAFT_205022</name>
</gene>
<name>A0A9P4QA53_9PEZI</name>
<dbReference type="OrthoDB" id="3925971at2759"/>
<dbReference type="InterPro" id="IPR046896">
    <property type="entry name" value="Cup1-like_N"/>
</dbReference>
<evidence type="ECO:0000256" key="1">
    <source>
        <dbReference type="SAM" id="MobiDB-lite"/>
    </source>
</evidence>
<dbReference type="CDD" id="cd20273">
    <property type="entry name" value="Complex1_LYR_unchar"/>
    <property type="match status" value="1"/>
</dbReference>
<dbReference type="EMBL" id="MU003781">
    <property type="protein sequence ID" value="KAF2722619.1"/>
    <property type="molecule type" value="Genomic_DNA"/>
</dbReference>
<reference evidence="3" key="1">
    <citation type="journal article" date="2020" name="Stud. Mycol.">
        <title>101 Dothideomycetes genomes: a test case for predicting lifestyles and emergence of pathogens.</title>
        <authorList>
            <person name="Haridas S."/>
            <person name="Albert R."/>
            <person name="Binder M."/>
            <person name="Bloem J."/>
            <person name="Labutti K."/>
            <person name="Salamov A."/>
            <person name="Andreopoulos B."/>
            <person name="Baker S."/>
            <person name="Barry K."/>
            <person name="Bills G."/>
            <person name="Bluhm B."/>
            <person name="Cannon C."/>
            <person name="Castanera R."/>
            <person name="Culley D."/>
            <person name="Daum C."/>
            <person name="Ezra D."/>
            <person name="Gonzalez J."/>
            <person name="Henrissat B."/>
            <person name="Kuo A."/>
            <person name="Liang C."/>
            <person name="Lipzen A."/>
            <person name="Lutzoni F."/>
            <person name="Magnuson J."/>
            <person name="Mondo S."/>
            <person name="Nolan M."/>
            <person name="Ohm R."/>
            <person name="Pangilinan J."/>
            <person name="Park H.-J."/>
            <person name="Ramirez L."/>
            <person name="Alfaro M."/>
            <person name="Sun H."/>
            <person name="Tritt A."/>
            <person name="Yoshinaga Y."/>
            <person name="Zwiers L.-H."/>
            <person name="Turgeon B."/>
            <person name="Goodwin S."/>
            <person name="Spatafora J."/>
            <person name="Crous P."/>
            <person name="Grigoriev I."/>
        </authorList>
    </citation>
    <scope>NUCLEOTIDE SEQUENCE</scope>
    <source>
        <strain evidence="3">CBS 116435</strain>
    </source>
</reference>
<feature type="non-terminal residue" evidence="3">
    <location>
        <position position="1"/>
    </location>
</feature>
<evidence type="ECO:0000313" key="3">
    <source>
        <dbReference type="EMBL" id="KAF2722619.1"/>
    </source>
</evidence>
<proteinExistence type="predicted"/>
<feature type="domain" description="Complex 1 LYR protein" evidence="2">
    <location>
        <begin position="16"/>
        <end position="76"/>
    </location>
</feature>
<dbReference type="Pfam" id="PF05347">
    <property type="entry name" value="Complex1_LYR"/>
    <property type="match status" value="1"/>
</dbReference>
<protein>
    <recommendedName>
        <fullName evidence="2">Complex 1 LYR protein domain-containing protein</fullName>
    </recommendedName>
</protein>
<feature type="region of interest" description="Disordered" evidence="1">
    <location>
        <begin position="109"/>
        <end position="129"/>
    </location>
</feature>
<evidence type="ECO:0000259" key="2">
    <source>
        <dbReference type="Pfam" id="PF05347"/>
    </source>
</evidence>
<dbReference type="AlphaFoldDB" id="A0A9P4QA53"/>
<sequence>PGLRIPRRSTFHRVAAIALYRALLSQCRKLPSNTSLKPKQCDQISTLIRNRFRQTRFQDSRLRLRVAFDAGYEAIDLLDAVVAGQRGSRSRILEILKSTPSQAKDKIWQRPVDRSRREKEAKREARQRAVEVKPSPILERPLPLDMLKGKRHIPLLVNANKIPFLRIKKPQPESLSKVIRTKIRMRQKRHDLRQMMDQHSVVGMQEDIWDQALTSETGLKSGNSWEPSWYDAFEIGMSEVERAIAFETRKNRELAGKMQEIVDKEKALKAQEKA</sequence>
<evidence type="ECO:0000313" key="4">
    <source>
        <dbReference type="Proteomes" id="UP000799441"/>
    </source>
</evidence>
<keyword evidence="4" id="KW-1185">Reference proteome</keyword>
<dbReference type="Proteomes" id="UP000799441">
    <property type="component" value="Unassembled WGS sequence"/>
</dbReference>
<accession>A0A9P4QA53</accession>
<organism evidence="3 4">
    <name type="scientific">Polychaeton citri CBS 116435</name>
    <dbReference type="NCBI Taxonomy" id="1314669"/>
    <lineage>
        <taxon>Eukaryota</taxon>
        <taxon>Fungi</taxon>
        <taxon>Dikarya</taxon>
        <taxon>Ascomycota</taxon>
        <taxon>Pezizomycotina</taxon>
        <taxon>Dothideomycetes</taxon>
        <taxon>Dothideomycetidae</taxon>
        <taxon>Capnodiales</taxon>
        <taxon>Capnodiaceae</taxon>
        <taxon>Polychaeton</taxon>
    </lineage>
</organism>
<comment type="caution">
    <text evidence="3">The sequence shown here is derived from an EMBL/GenBank/DDBJ whole genome shotgun (WGS) entry which is preliminary data.</text>
</comment>
<dbReference type="InterPro" id="IPR008011">
    <property type="entry name" value="Complex1_LYR_dom"/>
</dbReference>
<feature type="non-terminal residue" evidence="3">
    <location>
        <position position="274"/>
    </location>
</feature>